<comment type="caution">
    <text evidence="2">The sequence shown here is derived from an EMBL/GenBank/DDBJ whole genome shotgun (WGS) entry which is preliminary data.</text>
</comment>
<reference evidence="2" key="1">
    <citation type="journal article" date="2020" name="bioRxiv">
        <title>Comparative genomics of Chlamydomonas.</title>
        <authorList>
            <person name="Craig R.J."/>
            <person name="Hasan A.R."/>
            <person name="Ness R.W."/>
            <person name="Keightley P.D."/>
        </authorList>
    </citation>
    <scope>NUCLEOTIDE SEQUENCE</scope>
    <source>
        <strain evidence="2">SAG 7.73</strain>
    </source>
</reference>
<dbReference type="OrthoDB" id="5900at2759"/>
<evidence type="ECO:0000313" key="3">
    <source>
        <dbReference type="Proteomes" id="UP000650467"/>
    </source>
</evidence>
<dbReference type="AlphaFoldDB" id="A0A835VVP6"/>
<keyword evidence="3" id="KW-1185">Reference proteome</keyword>
<proteinExistence type="predicted"/>
<gene>
    <name evidence="2" type="ORF">HXX76_012212</name>
</gene>
<keyword evidence="1" id="KW-0812">Transmembrane</keyword>
<organism evidence="2 3">
    <name type="scientific">Chlamydomonas incerta</name>
    <dbReference type="NCBI Taxonomy" id="51695"/>
    <lineage>
        <taxon>Eukaryota</taxon>
        <taxon>Viridiplantae</taxon>
        <taxon>Chlorophyta</taxon>
        <taxon>core chlorophytes</taxon>
        <taxon>Chlorophyceae</taxon>
        <taxon>CS clade</taxon>
        <taxon>Chlamydomonadales</taxon>
        <taxon>Chlamydomonadaceae</taxon>
        <taxon>Chlamydomonas</taxon>
    </lineage>
</organism>
<keyword evidence="1" id="KW-1133">Transmembrane helix</keyword>
<evidence type="ECO:0000313" key="2">
    <source>
        <dbReference type="EMBL" id="KAG2427558.1"/>
    </source>
</evidence>
<dbReference type="PANTHER" id="PTHR34548:SF2">
    <property type="entry name" value="PROTEIN TIC 21, CHLOROPLASTIC"/>
    <property type="match status" value="1"/>
</dbReference>
<name>A0A835VVP6_CHLIN</name>
<dbReference type="Pfam" id="PF12263">
    <property type="entry name" value="DUF3611"/>
    <property type="match status" value="1"/>
</dbReference>
<sequence length="299" mass="30527">MTALAAQRLHLGATPLRAPRASTRVSACLGSASGSKVVKSAGLCVVPLGAPASRPAGTQRQAIKVSAFWRREPPAPLDPNAPEQIALRSSAGWQKSLSFVAFWLQLALTIVSAGVLVFSLMVSNVAATNVPAWPRYFTAGGIVAAFLSTFFAHGFLRLARNLSAGEPVNPVWVGANLLRCNALNVAGIALTVVGLQASVGTLVAKSLMTSVQGAFSANAANALVSIDVFSLQAATNTVLSHVVSLIFTNMMLGVVGGARNAGAAPGGGATANGVELGADGMSPVRPSTLGYSPWNLKAD</sequence>
<dbReference type="PANTHER" id="PTHR34548">
    <property type="entry name" value="PROTEIN TIC 21, CHLOROPLASTIC"/>
    <property type="match status" value="1"/>
</dbReference>
<evidence type="ECO:0000256" key="1">
    <source>
        <dbReference type="SAM" id="Phobius"/>
    </source>
</evidence>
<feature type="transmembrane region" description="Helical" evidence="1">
    <location>
        <begin position="133"/>
        <end position="156"/>
    </location>
</feature>
<dbReference type="EMBL" id="JAEHOC010000039">
    <property type="protein sequence ID" value="KAG2427558.1"/>
    <property type="molecule type" value="Genomic_DNA"/>
</dbReference>
<protein>
    <submittedName>
        <fullName evidence="2">Uncharacterized protein</fullName>
    </submittedName>
</protein>
<keyword evidence="1" id="KW-0472">Membrane</keyword>
<feature type="transmembrane region" description="Helical" evidence="1">
    <location>
        <begin position="97"/>
        <end position="121"/>
    </location>
</feature>
<dbReference type="InterPro" id="IPR022051">
    <property type="entry name" value="DUF3611"/>
</dbReference>
<accession>A0A835VVP6</accession>
<dbReference type="Proteomes" id="UP000650467">
    <property type="component" value="Unassembled WGS sequence"/>
</dbReference>